<dbReference type="InterPro" id="IPR045554">
    <property type="entry name" value="bpX0"/>
</dbReference>
<name>A0A552VA17_9FLAO</name>
<proteinExistence type="predicted"/>
<accession>A0A552VA17</accession>
<evidence type="ECO:0000259" key="1">
    <source>
        <dbReference type="Pfam" id="PF19915"/>
    </source>
</evidence>
<dbReference type="AlphaFoldDB" id="A0A552VA17"/>
<dbReference type="RefSeq" id="WP_143371547.1">
    <property type="nucleotide sequence ID" value="NZ_VJVZ01000001.1"/>
</dbReference>
<feature type="domain" description="MoxR-vWA-beta-propeller ternary system" evidence="2">
    <location>
        <begin position="715"/>
        <end position="798"/>
    </location>
</feature>
<comment type="caution">
    <text evidence="3">The sequence shown here is derived from an EMBL/GenBank/DDBJ whole genome shotgun (WGS) entry which is preliminary data.</text>
</comment>
<dbReference type="Pfam" id="PF19917">
    <property type="entry name" value="bpX1"/>
    <property type="match status" value="1"/>
</dbReference>
<organism evidence="3 4">
    <name type="scientific">Flavobacterium zepuense</name>
    <dbReference type="NCBI Taxonomy" id="2593302"/>
    <lineage>
        <taxon>Bacteria</taxon>
        <taxon>Pseudomonadati</taxon>
        <taxon>Bacteroidota</taxon>
        <taxon>Flavobacteriia</taxon>
        <taxon>Flavobacteriales</taxon>
        <taxon>Flavobacteriaceae</taxon>
        <taxon>Flavobacterium</taxon>
    </lineage>
</organism>
<dbReference type="Pfam" id="PF19915">
    <property type="entry name" value="bpX0"/>
    <property type="match status" value="1"/>
</dbReference>
<evidence type="ECO:0000313" key="4">
    <source>
        <dbReference type="Proteomes" id="UP000320643"/>
    </source>
</evidence>
<evidence type="ECO:0000313" key="3">
    <source>
        <dbReference type="EMBL" id="TRW27321.1"/>
    </source>
</evidence>
<reference evidence="3 4" key="1">
    <citation type="submission" date="2019-07" db="EMBL/GenBank/DDBJ databases">
        <title>Flavobacterium sp. nov., isolated from glacier ice.</title>
        <authorList>
            <person name="Liu Q."/>
            <person name="Xin Y.-H."/>
        </authorList>
    </citation>
    <scope>NUCLEOTIDE SEQUENCE [LARGE SCALE GENOMIC DNA]</scope>
    <source>
        <strain evidence="3 4">ZT4R6</strain>
    </source>
</reference>
<evidence type="ECO:0000259" key="2">
    <source>
        <dbReference type="Pfam" id="PF19917"/>
    </source>
</evidence>
<protein>
    <submittedName>
        <fullName evidence="3">Uncharacterized protein</fullName>
    </submittedName>
</protein>
<sequence>MELQEYFQSYSSYFWEWENEVHSPQGVYESATIVNGSTIGYEAYIMEVLEYLAEESIPPFGSLLLALIATNSNSQAAMGKVFADESKPFKDNPSIIDMLAESRAFLDKLAALPQNYKLGNKRKQVLQAVFSGCHNRISSEKAKTILGEYKQHRHHLLRAGSKINFSFATFQKDFRTLALLNKKYTSVDDILLAIGGLPQLPEISEAIAEEPVSTTQPDLVQQLIQDPRTFPVGSLIKRIWSGLNIPMHHFAGGRQPLGGISDLTNKGDFDKLLISEFANDDDVFMQRLANNEALYIEREVPPENDKFLRILLVDVSLKNWGTPKILAYAAALGVATHPKTNIECKIIAVAQEYQEVYYTSVEDVITGLDVLSGKLDASAGLSAFLESEHTKGSPEIFVISTSGALKLPAVQKVLNDHHEKIKYVIEPDHQGNLNFYKIQNRARKLVLHLYLPLEELWQNRPKEDNSAKGKTRKANSAVSIPDYPILFPLRANIIDKFWLNGYIYLLTANRSLYRTYLKNIPEREYSPINHKHKGCELLLENLSIKSGGLHALGREDGHYILVSYYKREGIISYHNLNTSEYHKLPFEGKDKNYNLFYFNEVNTYCMIDEALTENQNITKNDRGLQIEIVRSHIKVENEYNKYKAELGNYTYNPGSNILKNFLPACIDTEGKLHLYKHEFNVNLHNNEVHSTFRMYSNRSYTPQVNAHYDNSTDKSKLLFPDGSEIIRDKRGMFILISSNPAIPKIYLPASLDYNLGLAAGDDFAGNDYFYKDKSNAPLLKISVNSFNHKYLEPFINTILNHGA</sequence>
<dbReference type="EMBL" id="VJVZ01000001">
    <property type="protein sequence ID" value="TRW27321.1"/>
    <property type="molecule type" value="Genomic_DNA"/>
</dbReference>
<feature type="domain" description="MoxR-vWA-beta-propeller ternary system" evidence="1">
    <location>
        <begin position="36"/>
        <end position="192"/>
    </location>
</feature>
<dbReference type="OrthoDB" id="780958at2"/>
<dbReference type="Proteomes" id="UP000320643">
    <property type="component" value="Unassembled WGS sequence"/>
</dbReference>
<dbReference type="InterPro" id="IPR045553">
    <property type="entry name" value="bpX1"/>
</dbReference>
<keyword evidence="4" id="KW-1185">Reference proteome</keyword>
<gene>
    <name evidence="3" type="ORF">FMM05_01390</name>
</gene>